<dbReference type="Gene3D" id="2.60.40.10">
    <property type="entry name" value="Immunoglobulins"/>
    <property type="match status" value="1"/>
</dbReference>
<name>A0A1F4WKS9_UNCKA</name>
<dbReference type="Gene3D" id="1.10.260.40">
    <property type="entry name" value="lambda repressor-like DNA-binding domains"/>
    <property type="match status" value="1"/>
</dbReference>
<dbReference type="InterPro" id="IPR010982">
    <property type="entry name" value="Lambda_DNA-bd_dom_sf"/>
</dbReference>
<dbReference type="PANTHER" id="PTHR34475">
    <property type="match status" value="1"/>
</dbReference>
<keyword evidence="1" id="KW-0472">Membrane</keyword>
<dbReference type="SMART" id="SM00530">
    <property type="entry name" value="HTH_XRE"/>
    <property type="match status" value="1"/>
</dbReference>
<proteinExistence type="predicted"/>
<sequence>MTKSIGEILKRAREKKRMSVEDVYKQIKIHPSYLKALETDNYTVFSGKVHSKGFLKLYSDFLGLNVLEVMALWRREYEHEFEDKKEERFFQKKYIETPNFIITPTAILITFVFVAVMAFFGYLYYQYKNFTGAPALNIYYPADNLVTETSILDITGKTDLDSEVYINNQKIILGPDGSFAESVKLKEGLNTISIRSVNKLAKSTEYVRTIIFRPEEIEIPVLKEVAGESTQSTGSEELP</sequence>
<feature type="transmembrane region" description="Helical" evidence="1">
    <location>
        <begin position="100"/>
        <end position="125"/>
    </location>
</feature>
<dbReference type="Proteomes" id="UP000179113">
    <property type="component" value="Unassembled WGS sequence"/>
</dbReference>
<dbReference type="EMBL" id="MEWA01000012">
    <property type="protein sequence ID" value="OGC70001.1"/>
    <property type="molecule type" value="Genomic_DNA"/>
</dbReference>
<gene>
    <name evidence="3" type="ORF">A2415_01425</name>
</gene>
<keyword evidence="1" id="KW-1133">Transmembrane helix</keyword>
<reference evidence="3 4" key="1">
    <citation type="journal article" date="2016" name="Nat. Commun.">
        <title>Thousands of microbial genomes shed light on interconnected biogeochemical processes in an aquifer system.</title>
        <authorList>
            <person name="Anantharaman K."/>
            <person name="Brown C.T."/>
            <person name="Hug L.A."/>
            <person name="Sharon I."/>
            <person name="Castelle C.J."/>
            <person name="Probst A.J."/>
            <person name="Thomas B.C."/>
            <person name="Singh A."/>
            <person name="Wilkins M.J."/>
            <person name="Karaoz U."/>
            <person name="Brodie E.L."/>
            <person name="Williams K.H."/>
            <person name="Hubbard S.S."/>
            <person name="Banfield J.F."/>
        </authorList>
    </citation>
    <scope>NUCLEOTIDE SEQUENCE [LARGE SCALE GENOMIC DNA]</scope>
</reference>
<comment type="caution">
    <text evidence="3">The sequence shown here is derived from an EMBL/GenBank/DDBJ whole genome shotgun (WGS) entry which is preliminary data.</text>
</comment>
<evidence type="ECO:0000313" key="4">
    <source>
        <dbReference type="Proteomes" id="UP000179113"/>
    </source>
</evidence>
<dbReference type="Pfam" id="PF13413">
    <property type="entry name" value="HTH_25"/>
    <property type="match status" value="1"/>
</dbReference>
<dbReference type="GO" id="GO:0003677">
    <property type="term" value="F:DNA binding"/>
    <property type="evidence" value="ECO:0007669"/>
    <property type="project" value="InterPro"/>
</dbReference>
<keyword evidence="1" id="KW-0812">Transmembrane</keyword>
<dbReference type="CDD" id="cd00093">
    <property type="entry name" value="HTH_XRE"/>
    <property type="match status" value="1"/>
</dbReference>
<dbReference type="InterPro" id="IPR001387">
    <property type="entry name" value="Cro/C1-type_HTH"/>
</dbReference>
<dbReference type="InterPro" id="IPR013783">
    <property type="entry name" value="Ig-like_fold"/>
</dbReference>
<dbReference type="InterPro" id="IPR050400">
    <property type="entry name" value="Bact_Cytoskel_RodZ"/>
</dbReference>
<evidence type="ECO:0000313" key="3">
    <source>
        <dbReference type="EMBL" id="OGC70001.1"/>
    </source>
</evidence>
<dbReference type="PROSITE" id="PS50943">
    <property type="entry name" value="HTH_CROC1"/>
    <property type="match status" value="1"/>
</dbReference>
<dbReference type="Pfam" id="PF09136">
    <property type="entry name" value="Glucodextran_B"/>
    <property type="match status" value="1"/>
</dbReference>
<feature type="domain" description="HTH cro/C1-type" evidence="2">
    <location>
        <begin position="9"/>
        <end position="69"/>
    </location>
</feature>
<dbReference type="SUPFAM" id="SSF47413">
    <property type="entry name" value="lambda repressor-like DNA-binding domains"/>
    <property type="match status" value="1"/>
</dbReference>
<accession>A0A1F4WKS9</accession>
<evidence type="ECO:0000256" key="1">
    <source>
        <dbReference type="SAM" id="Phobius"/>
    </source>
</evidence>
<dbReference type="AlphaFoldDB" id="A0A1F4WKS9"/>
<organism evidence="3 4">
    <name type="scientific">candidate division WWE3 bacterium RIFOXYC1_FULL_39_7</name>
    <dbReference type="NCBI Taxonomy" id="1802643"/>
    <lineage>
        <taxon>Bacteria</taxon>
        <taxon>Katanobacteria</taxon>
    </lineage>
</organism>
<evidence type="ECO:0000259" key="2">
    <source>
        <dbReference type="PROSITE" id="PS50943"/>
    </source>
</evidence>
<protein>
    <recommendedName>
        <fullName evidence="2">HTH cro/C1-type domain-containing protein</fullName>
    </recommendedName>
</protein>
<dbReference type="PANTHER" id="PTHR34475:SF1">
    <property type="entry name" value="CYTOSKELETON PROTEIN RODZ"/>
    <property type="match status" value="1"/>
</dbReference>